<proteinExistence type="predicted"/>
<keyword evidence="2" id="KW-1185">Reference proteome</keyword>
<sequence>MAVLAPNCCVLHRELFHREQSVHPLSRRCASAAANAGAVVLAPGSRTWKKRTRVGVKLGASRQDVSSRPMSVPMEAITMVEELDQVLEQAQELSQDGGLVQEMHLLEAQAREACCRIRSKSQILFGGCQQSLSRIGEARKHHENANYSAVEGQGVEG</sequence>
<gene>
    <name evidence="1" type="ORF">MUK42_04976</name>
</gene>
<accession>A0A9E7I8Q5</accession>
<dbReference type="OrthoDB" id="2121326at2759"/>
<evidence type="ECO:0000313" key="1">
    <source>
        <dbReference type="EMBL" id="URE44687.1"/>
    </source>
</evidence>
<evidence type="ECO:0000313" key="2">
    <source>
        <dbReference type="Proteomes" id="UP001055439"/>
    </source>
</evidence>
<organism evidence="1 2">
    <name type="scientific">Musa troglodytarum</name>
    <name type="common">fe'i banana</name>
    <dbReference type="NCBI Taxonomy" id="320322"/>
    <lineage>
        <taxon>Eukaryota</taxon>
        <taxon>Viridiplantae</taxon>
        <taxon>Streptophyta</taxon>
        <taxon>Embryophyta</taxon>
        <taxon>Tracheophyta</taxon>
        <taxon>Spermatophyta</taxon>
        <taxon>Magnoliopsida</taxon>
        <taxon>Liliopsida</taxon>
        <taxon>Zingiberales</taxon>
        <taxon>Musaceae</taxon>
        <taxon>Musa</taxon>
    </lineage>
</organism>
<protein>
    <submittedName>
        <fullName evidence="1">Uncharacterized protein</fullName>
    </submittedName>
</protein>
<dbReference type="Proteomes" id="UP001055439">
    <property type="component" value="Chromosome 9"/>
</dbReference>
<name>A0A9E7I8Q5_9LILI</name>
<dbReference type="EMBL" id="CP097511">
    <property type="protein sequence ID" value="URE44687.1"/>
    <property type="molecule type" value="Genomic_DNA"/>
</dbReference>
<dbReference type="AlphaFoldDB" id="A0A9E7I8Q5"/>
<reference evidence="1" key="1">
    <citation type="submission" date="2022-05" db="EMBL/GenBank/DDBJ databases">
        <title>The Musa troglodytarum L. genome provides insights into the mechanism of non-climacteric behaviour and enrichment of carotenoids.</title>
        <authorList>
            <person name="Wang J."/>
        </authorList>
    </citation>
    <scope>NUCLEOTIDE SEQUENCE</scope>
    <source>
        <tissue evidence="1">Leaf</tissue>
    </source>
</reference>